<feature type="compositionally biased region" description="Basic and acidic residues" evidence="1">
    <location>
        <begin position="113"/>
        <end position="122"/>
    </location>
</feature>
<dbReference type="AlphaFoldDB" id="A0A9W6XLQ4"/>
<keyword evidence="3" id="KW-1185">Reference proteome</keyword>
<accession>A0A9W6XLQ4</accession>
<gene>
    <name evidence="2" type="ORF">Pfra01_001287000</name>
</gene>
<feature type="region of interest" description="Disordered" evidence="1">
    <location>
        <begin position="1"/>
        <end position="24"/>
    </location>
</feature>
<proteinExistence type="predicted"/>
<dbReference type="Proteomes" id="UP001165121">
    <property type="component" value="Unassembled WGS sequence"/>
</dbReference>
<dbReference type="EMBL" id="BSXT01001306">
    <property type="protein sequence ID" value="GMF41099.1"/>
    <property type="molecule type" value="Genomic_DNA"/>
</dbReference>
<reference evidence="2" key="1">
    <citation type="submission" date="2023-04" db="EMBL/GenBank/DDBJ databases">
        <title>Phytophthora fragariaefolia NBRC 109709.</title>
        <authorList>
            <person name="Ichikawa N."/>
            <person name="Sato H."/>
            <person name="Tonouchi N."/>
        </authorList>
    </citation>
    <scope>NUCLEOTIDE SEQUENCE</scope>
    <source>
        <strain evidence="2">NBRC 109709</strain>
    </source>
</reference>
<name>A0A9W6XLQ4_9STRA</name>
<comment type="caution">
    <text evidence="2">The sequence shown here is derived from an EMBL/GenBank/DDBJ whole genome shotgun (WGS) entry which is preliminary data.</text>
</comment>
<feature type="region of interest" description="Disordered" evidence="1">
    <location>
        <begin position="113"/>
        <end position="145"/>
    </location>
</feature>
<protein>
    <submittedName>
        <fullName evidence="2">Unnamed protein product</fullName>
    </submittedName>
</protein>
<organism evidence="2 3">
    <name type="scientific">Phytophthora fragariaefolia</name>
    <dbReference type="NCBI Taxonomy" id="1490495"/>
    <lineage>
        <taxon>Eukaryota</taxon>
        <taxon>Sar</taxon>
        <taxon>Stramenopiles</taxon>
        <taxon>Oomycota</taxon>
        <taxon>Peronosporomycetes</taxon>
        <taxon>Peronosporales</taxon>
        <taxon>Peronosporaceae</taxon>
        <taxon>Phytophthora</taxon>
    </lineage>
</organism>
<evidence type="ECO:0000313" key="2">
    <source>
        <dbReference type="EMBL" id="GMF41099.1"/>
    </source>
</evidence>
<evidence type="ECO:0000313" key="3">
    <source>
        <dbReference type="Proteomes" id="UP001165121"/>
    </source>
</evidence>
<evidence type="ECO:0000256" key="1">
    <source>
        <dbReference type="SAM" id="MobiDB-lite"/>
    </source>
</evidence>
<sequence>MQSKIHHELATSSRATARRVSAGHRQPVTGVATAVRYAYLAQHVEQHHPQLGHLLEPAHGIMPEFHGGHHVPVHERRPGGGPAAILRAGIPRIRVDGRAVICHRAARRIRSKERQQLSERVGRRVQQLSGDADANRQDRRHGHGVAGGYERVRVFPAAAVPVGGSIRVNDIYDRVC</sequence>